<name>A0A5C5XSG3_9PLAN</name>
<dbReference type="AlphaFoldDB" id="A0A5C5XSG3"/>
<evidence type="ECO:0000256" key="2">
    <source>
        <dbReference type="ARBA" id="ARBA00022723"/>
    </source>
</evidence>
<evidence type="ECO:0000256" key="6">
    <source>
        <dbReference type="SAM" id="SignalP"/>
    </source>
</evidence>
<evidence type="ECO:0000256" key="5">
    <source>
        <dbReference type="SAM" id="MobiDB-lite"/>
    </source>
</evidence>
<feature type="chain" id="PRO_5022935440" evidence="6">
    <location>
        <begin position="21"/>
        <end position="471"/>
    </location>
</feature>
<keyword evidence="3 8" id="KW-0378">Hydrolase</keyword>
<feature type="domain" description="Sulfatase N-terminal" evidence="7">
    <location>
        <begin position="24"/>
        <end position="338"/>
    </location>
</feature>
<dbReference type="PANTHER" id="PTHR42693">
    <property type="entry name" value="ARYLSULFATASE FAMILY MEMBER"/>
    <property type="match status" value="1"/>
</dbReference>
<dbReference type="InterPro" id="IPR000917">
    <property type="entry name" value="Sulfatase_N"/>
</dbReference>
<comment type="similarity">
    <text evidence="1">Belongs to the sulfatase family.</text>
</comment>
<gene>
    <name evidence="8" type="primary">atsA_95</name>
    <name evidence="8" type="ORF">Pan14r_51450</name>
</gene>
<dbReference type="Proteomes" id="UP000317238">
    <property type="component" value="Unassembled WGS sequence"/>
</dbReference>
<reference evidence="8 9" key="1">
    <citation type="submission" date="2019-02" db="EMBL/GenBank/DDBJ databases">
        <title>Deep-cultivation of Planctomycetes and their phenomic and genomic characterization uncovers novel biology.</title>
        <authorList>
            <person name="Wiegand S."/>
            <person name="Jogler M."/>
            <person name="Boedeker C."/>
            <person name="Pinto D."/>
            <person name="Vollmers J."/>
            <person name="Rivas-Marin E."/>
            <person name="Kohn T."/>
            <person name="Peeters S.H."/>
            <person name="Heuer A."/>
            <person name="Rast P."/>
            <person name="Oberbeckmann S."/>
            <person name="Bunk B."/>
            <person name="Jeske O."/>
            <person name="Meyerdierks A."/>
            <person name="Storesund J.E."/>
            <person name="Kallscheuer N."/>
            <person name="Luecker S."/>
            <person name="Lage O.M."/>
            <person name="Pohl T."/>
            <person name="Merkel B.J."/>
            <person name="Hornburger P."/>
            <person name="Mueller R.-W."/>
            <person name="Bruemmer F."/>
            <person name="Labrenz M."/>
            <person name="Spormann A.M."/>
            <person name="Op Den Camp H."/>
            <person name="Overmann J."/>
            <person name="Amann R."/>
            <person name="Jetten M.S.M."/>
            <person name="Mascher T."/>
            <person name="Medema M.H."/>
            <person name="Devos D.P."/>
            <person name="Kaster A.-K."/>
            <person name="Ovreas L."/>
            <person name="Rohde M."/>
            <person name="Galperin M.Y."/>
            <person name="Jogler C."/>
        </authorList>
    </citation>
    <scope>NUCLEOTIDE SEQUENCE [LARGE SCALE GENOMIC DNA]</scope>
    <source>
        <strain evidence="8 9">Pan14r</strain>
    </source>
</reference>
<accession>A0A5C5XSG3</accession>
<proteinExistence type="inferred from homology"/>
<evidence type="ECO:0000256" key="3">
    <source>
        <dbReference type="ARBA" id="ARBA00022801"/>
    </source>
</evidence>
<feature type="signal peptide" evidence="6">
    <location>
        <begin position="1"/>
        <end position="20"/>
    </location>
</feature>
<dbReference type="GO" id="GO:0004065">
    <property type="term" value="F:arylsulfatase activity"/>
    <property type="evidence" value="ECO:0007669"/>
    <property type="project" value="UniProtKB-EC"/>
</dbReference>
<dbReference type="Pfam" id="PF00884">
    <property type="entry name" value="Sulfatase"/>
    <property type="match status" value="1"/>
</dbReference>
<keyword evidence="6" id="KW-0732">Signal</keyword>
<dbReference type="OrthoDB" id="9783154at2"/>
<dbReference type="InterPro" id="IPR050738">
    <property type="entry name" value="Sulfatase"/>
</dbReference>
<dbReference type="EMBL" id="SJPL01000002">
    <property type="protein sequence ID" value="TWT65598.1"/>
    <property type="molecule type" value="Genomic_DNA"/>
</dbReference>
<dbReference type="Gene3D" id="3.40.720.10">
    <property type="entry name" value="Alkaline Phosphatase, subunit A"/>
    <property type="match status" value="1"/>
</dbReference>
<evidence type="ECO:0000313" key="9">
    <source>
        <dbReference type="Proteomes" id="UP000317238"/>
    </source>
</evidence>
<dbReference type="PROSITE" id="PS00149">
    <property type="entry name" value="SULFATASE_2"/>
    <property type="match status" value="1"/>
</dbReference>
<dbReference type="Gene3D" id="3.30.1120.10">
    <property type="match status" value="1"/>
</dbReference>
<dbReference type="GO" id="GO:0046872">
    <property type="term" value="F:metal ion binding"/>
    <property type="evidence" value="ECO:0007669"/>
    <property type="project" value="UniProtKB-KW"/>
</dbReference>
<dbReference type="RefSeq" id="WP_146440896.1">
    <property type="nucleotide sequence ID" value="NZ_SJPL01000002.1"/>
</dbReference>
<keyword evidence="2" id="KW-0479">Metal-binding</keyword>
<sequence precursor="true">MRKVILVASCMLCLAGAATADDRPNIMIILADDLGYGDISLHGCTDIPTPNIDSIAHQGVRFTNGYSSHPYCSPMRAGLMTGRYQHRFGYTKNVAYDPHNAVLGLPTTQTTIARRLHDAGYATGMVGKWHLGAHANFHPRNRGFDDFFGFLGGGHDYFVVDTTRPLRENYQAPLDKNGVGTGLDQYLTTELTDHALKFIDDHADHPFFMYVAYNAPHTPLQAPDEKLEQFASITAKKRRTYAAMVSSMDDQIGRLLRRLDRHDLSENTVVFFLSDNGGPENANASDNGPLRGQKGDVHEGGIRVPFLMRYPAAIQPGTVIDTPVISLDVSTTALAVTGADQDATLDGVNLIDRLTGKAPFDSQRELFWLSATDPKTGKMAVRRGAIKLSRFDGKAHLYNLDDDLGETNDLFEQDTTTAQSLNHAFGLWSSQNQPTIFPSYSTYHRLLKEFHESVKASTMQSEPPPSELIDP</sequence>
<evidence type="ECO:0000313" key="8">
    <source>
        <dbReference type="EMBL" id="TWT65598.1"/>
    </source>
</evidence>
<keyword evidence="4" id="KW-0106">Calcium</keyword>
<evidence type="ECO:0000256" key="1">
    <source>
        <dbReference type="ARBA" id="ARBA00008779"/>
    </source>
</evidence>
<evidence type="ECO:0000256" key="4">
    <source>
        <dbReference type="ARBA" id="ARBA00022837"/>
    </source>
</evidence>
<dbReference type="EC" id="3.1.6.1" evidence="8"/>
<feature type="region of interest" description="Disordered" evidence="5">
    <location>
        <begin position="276"/>
        <end position="295"/>
    </location>
</feature>
<comment type="caution">
    <text evidence="8">The sequence shown here is derived from an EMBL/GenBank/DDBJ whole genome shotgun (WGS) entry which is preliminary data.</text>
</comment>
<dbReference type="InterPro" id="IPR024607">
    <property type="entry name" value="Sulfatase_CS"/>
</dbReference>
<dbReference type="SUPFAM" id="SSF53649">
    <property type="entry name" value="Alkaline phosphatase-like"/>
    <property type="match status" value="1"/>
</dbReference>
<evidence type="ECO:0000259" key="7">
    <source>
        <dbReference type="Pfam" id="PF00884"/>
    </source>
</evidence>
<dbReference type="PANTHER" id="PTHR42693:SF53">
    <property type="entry name" value="ENDO-4-O-SULFATASE"/>
    <property type="match status" value="1"/>
</dbReference>
<keyword evidence="9" id="KW-1185">Reference proteome</keyword>
<organism evidence="8 9">
    <name type="scientific">Crateriforma conspicua</name>
    <dbReference type="NCBI Taxonomy" id="2527996"/>
    <lineage>
        <taxon>Bacteria</taxon>
        <taxon>Pseudomonadati</taxon>
        <taxon>Planctomycetota</taxon>
        <taxon>Planctomycetia</taxon>
        <taxon>Planctomycetales</taxon>
        <taxon>Planctomycetaceae</taxon>
        <taxon>Crateriforma</taxon>
    </lineage>
</organism>
<dbReference type="InterPro" id="IPR017850">
    <property type="entry name" value="Alkaline_phosphatase_core_sf"/>
</dbReference>
<protein>
    <submittedName>
        <fullName evidence="8">Arylsulfatase</fullName>
        <ecNumber evidence="8">3.1.6.1</ecNumber>
    </submittedName>
</protein>